<dbReference type="InterPro" id="IPR036603">
    <property type="entry name" value="RBP11-like"/>
</dbReference>
<organism evidence="6 7">
    <name type="scientific">Thermoproteota archaeon</name>
    <dbReference type="NCBI Taxonomy" id="2056631"/>
    <lineage>
        <taxon>Archaea</taxon>
        <taxon>Thermoproteota</taxon>
    </lineage>
</organism>
<dbReference type="PROSITE" id="PS01154">
    <property type="entry name" value="RNA_POL_L_13KD"/>
    <property type="match status" value="1"/>
</dbReference>
<evidence type="ECO:0000259" key="5">
    <source>
        <dbReference type="Pfam" id="PF13656"/>
    </source>
</evidence>
<dbReference type="CDD" id="cd06927">
    <property type="entry name" value="RNAP_L"/>
    <property type="match status" value="1"/>
</dbReference>
<dbReference type="GO" id="GO:0005737">
    <property type="term" value="C:cytoplasm"/>
    <property type="evidence" value="ECO:0007669"/>
    <property type="project" value="UniProtKB-SubCell"/>
</dbReference>
<keyword evidence="4" id="KW-0548">Nucleotidyltransferase</keyword>
<keyword evidence="2 4" id="KW-0804">Transcription</keyword>
<comment type="caution">
    <text evidence="6">The sequence shown here is derived from an EMBL/GenBank/DDBJ whole genome shotgun (WGS) entry which is preliminary data.</text>
</comment>
<keyword evidence="4" id="KW-0808">Transferase</keyword>
<dbReference type="EC" id="2.7.7.6" evidence="4"/>
<dbReference type="HAMAP" id="MF_00261">
    <property type="entry name" value="RNApol_arch_Rpo11"/>
    <property type="match status" value="1"/>
</dbReference>
<accession>A0A497F0G8</accession>
<dbReference type="PANTHER" id="PTHR13946:SF28">
    <property type="entry name" value="DNA-DIRECTED RNA POLYMERASES I AND III SUBUNIT RPAC2"/>
    <property type="match status" value="1"/>
</dbReference>
<reference evidence="6 7" key="1">
    <citation type="submission" date="2018-06" db="EMBL/GenBank/DDBJ databases">
        <title>Extensive metabolic versatility and redundancy in microbially diverse, dynamic hydrothermal sediments.</title>
        <authorList>
            <person name="Dombrowski N."/>
            <person name="Teske A."/>
            <person name="Baker B.J."/>
        </authorList>
    </citation>
    <scope>NUCLEOTIDE SEQUENCE [LARGE SCALE GENOMIC DNA]</scope>
    <source>
        <strain evidence="6">B29_G17</strain>
    </source>
</reference>
<comment type="subunit">
    <text evidence="4">Part of the RNA polymerase complex.</text>
</comment>
<sequence length="96" mass="10909">MSKVRIVKMSEDSIELELEGEDHTLCNVLCKELFNDKHVVFAAYHIDHPLVGKPRIYVQTDGSKAPLQAIIDAAERIRSEALKFKELFLEALKSAR</sequence>
<proteinExistence type="inferred from homology"/>
<protein>
    <recommendedName>
        <fullName evidence="4">DNA-directed RNA polymerase subunit Rpo11</fullName>
        <ecNumber evidence="4">2.7.7.6</ecNumber>
    </recommendedName>
    <alternativeName>
        <fullName evidence="4">DNA-directed RNA polymerase subunit L</fullName>
    </alternativeName>
</protein>
<dbReference type="GO" id="GO:0003899">
    <property type="term" value="F:DNA-directed RNA polymerase activity"/>
    <property type="evidence" value="ECO:0007669"/>
    <property type="project" value="UniProtKB-UniRule"/>
</dbReference>
<dbReference type="EMBL" id="QMQZ01000001">
    <property type="protein sequence ID" value="RLE52398.1"/>
    <property type="molecule type" value="Genomic_DNA"/>
</dbReference>
<dbReference type="Proteomes" id="UP000268446">
    <property type="component" value="Unassembled WGS sequence"/>
</dbReference>
<dbReference type="GO" id="GO:0046983">
    <property type="term" value="F:protein dimerization activity"/>
    <property type="evidence" value="ECO:0007669"/>
    <property type="project" value="InterPro"/>
</dbReference>
<dbReference type="GO" id="GO:0006351">
    <property type="term" value="P:DNA-templated transcription"/>
    <property type="evidence" value="ECO:0007669"/>
    <property type="project" value="UniProtKB-UniRule"/>
</dbReference>
<comment type="function">
    <text evidence="4">DNA-dependent RNA polymerase (RNAP) catalyzes the transcription of DNA into RNA using the four ribonucleoside triphosphates as substrates.</text>
</comment>
<dbReference type="GO" id="GO:0003677">
    <property type="term" value="F:DNA binding"/>
    <property type="evidence" value="ECO:0007669"/>
    <property type="project" value="InterPro"/>
</dbReference>
<comment type="similarity">
    <text evidence="3 4">Belongs to the archaeal Rpo11/eukaryotic RPB11/RPC19 RNA polymerase subunit family.</text>
</comment>
<evidence type="ECO:0000256" key="1">
    <source>
        <dbReference type="ARBA" id="ARBA00022478"/>
    </source>
</evidence>
<dbReference type="SUPFAM" id="SSF55257">
    <property type="entry name" value="RBP11-like subunits of RNA polymerase"/>
    <property type="match status" value="1"/>
</dbReference>
<name>A0A497F0G8_9CREN</name>
<evidence type="ECO:0000256" key="4">
    <source>
        <dbReference type="HAMAP-Rule" id="MF_00261"/>
    </source>
</evidence>
<keyword evidence="4" id="KW-0963">Cytoplasm</keyword>
<dbReference type="PANTHER" id="PTHR13946">
    <property type="entry name" value="DNA-DIRECTED RNA POLYMERASE I,II,III"/>
    <property type="match status" value="1"/>
</dbReference>
<dbReference type="Pfam" id="PF13656">
    <property type="entry name" value="RNA_pol_L_2"/>
    <property type="match status" value="1"/>
</dbReference>
<gene>
    <name evidence="4" type="primary">rpo11</name>
    <name evidence="4" type="synonym">rpoL</name>
    <name evidence="6" type="ORF">DRJ20_00090</name>
</gene>
<evidence type="ECO:0000313" key="7">
    <source>
        <dbReference type="Proteomes" id="UP000268446"/>
    </source>
</evidence>
<dbReference type="InterPro" id="IPR008193">
    <property type="entry name" value="RNA_pol_Rpb11_13-16kDa_CS"/>
</dbReference>
<feature type="domain" description="DNA-directed RNA polymerase RBP11-like dimerisation" evidence="5">
    <location>
        <begin position="14"/>
        <end position="86"/>
    </location>
</feature>
<dbReference type="InterPro" id="IPR009025">
    <property type="entry name" value="RBP11-like_dimer"/>
</dbReference>
<dbReference type="GO" id="GO:0000428">
    <property type="term" value="C:DNA-directed RNA polymerase complex"/>
    <property type="evidence" value="ECO:0007669"/>
    <property type="project" value="UniProtKB-KW"/>
</dbReference>
<dbReference type="Gene3D" id="3.30.1360.10">
    <property type="entry name" value="RNA polymerase, RBP11-like subunit"/>
    <property type="match status" value="1"/>
</dbReference>
<evidence type="ECO:0000256" key="2">
    <source>
        <dbReference type="ARBA" id="ARBA00023163"/>
    </source>
</evidence>
<dbReference type="InterPro" id="IPR022905">
    <property type="entry name" value="Rpo11-like"/>
</dbReference>
<dbReference type="NCBIfam" id="NF002240">
    <property type="entry name" value="PRK01146.2-4"/>
    <property type="match status" value="1"/>
</dbReference>
<comment type="subcellular location">
    <subcellularLocation>
        <location evidence="4">Cytoplasm</location>
    </subcellularLocation>
</comment>
<keyword evidence="1 4" id="KW-0240">DNA-directed RNA polymerase</keyword>
<dbReference type="AlphaFoldDB" id="A0A497F0G8"/>
<evidence type="ECO:0000313" key="6">
    <source>
        <dbReference type="EMBL" id="RLE52398.1"/>
    </source>
</evidence>
<comment type="catalytic activity">
    <reaction evidence="4">
        <text>RNA(n) + a ribonucleoside 5'-triphosphate = RNA(n+1) + diphosphate</text>
        <dbReference type="Rhea" id="RHEA:21248"/>
        <dbReference type="Rhea" id="RHEA-COMP:14527"/>
        <dbReference type="Rhea" id="RHEA-COMP:17342"/>
        <dbReference type="ChEBI" id="CHEBI:33019"/>
        <dbReference type="ChEBI" id="CHEBI:61557"/>
        <dbReference type="ChEBI" id="CHEBI:140395"/>
        <dbReference type="EC" id="2.7.7.6"/>
    </reaction>
</comment>
<evidence type="ECO:0000256" key="3">
    <source>
        <dbReference type="ARBA" id="ARBA00025751"/>
    </source>
</evidence>